<proteinExistence type="predicted"/>
<accession>A0A2S7STF8</accession>
<gene>
    <name evidence="1" type="ORF">CJD36_018305</name>
</gene>
<dbReference type="AlphaFoldDB" id="A0A2S7STF8"/>
<sequence length="351" mass="41453">MNENDDRNRIYRVSYEIDKKNNKNRYLSKVYSLGDYYEGLFAKLESSDNTVQRAELERDIWGINLQNISKLLGTQFNKIIGARHISEQQLSFLKDELIFQKTEHDKTLTILDATEKKLDTLYPDKIFICEDEKGIELWRELLEKFEIKDVTVFSSYGCTIDDVEKVLLHKMKEKNGYSPIIYRELDRDGFMQNQIDIIEHIKSNKFKQFKKYKVKFLPVNEIENFAVLMDTFFDNELLKKFENYSVLVEKFRATVDANLIVAMKLCTKDIPNYKGITNYTVDKQKDEFKPKKAVEMKQTAEKDMVRLYPGKDIKKLKSNFNVDKLLRESDLTALPNELTDYLSDVKTFFEN</sequence>
<organism evidence="1 2">
    <name type="scientific">Flavipsychrobacter stenotrophus</name>
    <dbReference type="NCBI Taxonomy" id="2077091"/>
    <lineage>
        <taxon>Bacteria</taxon>
        <taxon>Pseudomonadati</taxon>
        <taxon>Bacteroidota</taxon>
        <taxon>Chitinophagia</taxon>
        <taxon>Chitinophagales</taxon>
        <taxon>Chitinophagaceae</taxon>
        <taxon>Flavipsychrobacter</taxon>
    </lineage>
</organism>
<comment type="caution">
    <text evidence="1">The sequence shown here is derived from an EMBL/GenBank/DDBJ whole genome shotgun (WGS) entry which is preliminary data.</text>
</comment>
<keyword evidence="2" id="KW-1185">Reference proteome</keyword>
<name>A0A2S7STF8_9BACT</name>
<protein>
    <submittedName>
        <fullName evidence="1">Uncharacterized protein</fullName>
    </submittedName>
</protein>
<dbReference type="EMBL" id="PPSL01000005">
    <property type="protein sequence ID" value="PQJ09875.1"/>
    <property type="molecule type" value="Genomic_DNA"/>
</dbReference>
<reference evidence="1 2" key="1">
    <citation type="submission" date="2018-01" db="EMBL/GenBank/DDBJ databases">
        <title>A novel member of the phylum Bacteroidetes isolated from glacier ice.</title>
        <authorList>
            <person name="Liu Q."/>
            <person name="Xin Y.-H."/>
        </authorList>
    </citation>
    <scope>NUCLEOTIDE SEQUENCE [LARGE SCALE GENOMIC DNA]</scope>
    <source>
        <strain evidence="1 2">RB1R16</strain>
    </source>
</reference>
<dbReference type="RefSeq" id="WP_105040647.1">
    <property type="nucleotide sequence ID" value="NZ_PPSL01000005.1"/>
</dbReference>
<evidence type="ECO:0000313" key="1">
    <source>
        <dbReference type="EMBL" id="PQJ09875.1"/>
    </source>
</evidence>
<dbReference type="Proteomes" id="UP000239872">
    <property type="component" value="Unassembled WGS sequence"/>
</dbReference>
<evidence type="ECO:0000313" key="2">
    <source>
        <dbReference type="Proteomes" id="UP000239872"/>
    </source>
</evidence>